<dbReference type="EMBL" id="FQNC01000119">
    <property type="protein sequence ID" value="SGZ33262.1"/>
    <property type="molecule type" value="Genomic_DNA"/>
</dbReference>
<name>A0A2X0PJ58_9BASI</name>
<dbReference type="Proteomes" id="UP000249464">
    <property type="component" value="Unassembled WGS sequence"/>
</dbReference>
<evidence type="ECO:0000313" key="2">
    <source>
        <dbReference type="Proteomes" id="UP000249464"/>
    </source>
</evidence>
<reference evidence="1 2" key="1">
    <citation type="submission" date="2016-11" db="EMBL/GenBank/DDBJ databases">
        <authorList>
            <person name="Jaros S."/>
            <person name="Januszkiewicz K."/>
            <person name="Wedrychowicz H."/>
        </authorList>
    </citation>
    <scope>NUCLEOTIDE SEQUENCE [LARGE SCALE GENOMIC DNA]</scope>
</reference>
<proteinExistence type="predicted"/>
<gene>
    <name evidence="1" type="primary">BQ5605_C041g11950</name>
    <name evidence="1" type="ORF">BQ5605_C041G11950</name>
</gene>
<keyword evidence="2" id="KW-1185">Reference proteome</keyword>
<evidence type="ECO:0000313" key="1">
    <source>
        <dbReference type="EMBL" id="SGZ33262.1"/>
    </source>
</evidence>
<organism evidence="1 2">
    <name type="scientific">Microbotryum silenes-dioicae</name>
    <dbReference type="NCBI Taxonomy" id="796604"/>
    <lineage>
        <taxon>Eukaryota</taxon>
        <taxon>Fungi</taxon>
        <taxon>Dikarya</taxon>
        <taxon>Basidiomycota</taxon>
        <taxon>Pucciniomycotina</taxon>
        <taxon>Microbotryomycetes</taxon>
        <taxon>Microbotryales</taxon>
        <taxon>Microbotryaceae</taxon>
        <taxon>Microbotryum</taxon>
    </lineage>
</organism>
<protein>
    <submittedName>
        <fullName evidence="1">BQ5605_C041g11950 protein</fullName>
    </submittedName>
</protein>
<accession>A0A2X0PJ58</accession>
<dbReference type="AlphaFoldDB" id="A0A2X0PJ58"/>
<sequence>MEIYLGVDIESQPLILKALEVLPPLLIEEQYTPSRILGCSASSNLENFLRRLRARGAASDIMVACGRHYHYVDPTIITPPLGVPTPHTKTLTVGTTTAKTSASLLVEPISDGKSRVANVGPSAHHAAFTHLEPEASHGLNLEDSVVCLRNRLKQK</sequence>